<keyword evidence="2" id="KW-1133">Transmembrane helix</keyword>
<protein>
    <submittedName>
        <fullName evidence="3">5727_t:CDS:1</fullName>
    </submittedName>
</protein>
<evidence type="ECO:0000313" key="3">
    <source>
        <dbReference type="EMBL" id="CAG8722203.1"/>
    </source>
</evidence>
<keyword evidence="2" id="KW-0812">Transmembrane</keyword>
<evidence type="ECO:0000256" key="2">
    <source>
        <dbReference type="SAM" id="Phobius"/>
    </source>
</evidence>
<comment type="caution">
    <text evidence="3">The sequence shown here is derived from an EMBL/GenBank/DDBJ whole genome shotgun (WGS) entry which is preliminary data.</text>
</comment>
<feature type="transmembrane region" description="Helical" evidence="2">
    <location>
        <begin position="565"/>
        <end position="587"/>
    </location>
</feature>
<evidence type="ECO:0000313" key="4">
    <source>
        <dbReference type="Proteomes" id="UP000789405"/>
    </source>
</evidence>
<accession>A0A9N9I642</accession>
<dbReference type="AlphaFoldDB" id="A0A9N9I642"/>
<feature type="transmembrane region" description="Helical" evidence="2">
    <location>
        <begin position="531"/>
        <end position="553"/>
    </location>
</feature>
<evidence type="ECO:0000256" key="1">
    <source>
        <dbReference type="SAM" id="Coils"/>
    </source>
</evidence>
<feature type="transmembrane region" description="Helical" evidence="2">
    <location>
        <begin position="445"/>
        <end position="463"/>
    </location>
</feature>
<sequence length="730" mass="86143">MSTSQELNYELEKLRKRYYVPSKEIDNLERLVYTKSINQIYEIPTNELEKYKIPYEEFEKFKRKYEISDDELKKLQKYEVTDKDFENLKQTYKTFGEELEKLKQSHKLSGDELEKLKSTYEIPGEELDKLKIPNEVLENYILPDKELDKLKQKYDISYDAHEKLHLKQLYRISSEEFEILKQKHKISDDSEELKSTYEISGEELEKLKQSHKTSDDILKELKLTYKISEEEFKNWNIPDNELKKYKIPNEELVKLKLKQEISKELKYLQKYVISNDDIEELEDKYKTSDYEFKKLEKFKQIYKISDIKKLESTFEVSGDKLEKFKIPNEELKKLNQKYELSNDELNKLKLKYEISDNELDTLKKKHNISDDDFNKLKTTYGVFDYEFMKLERMQELKKLKTALDEWKNTRYKAYSRSILCLIISSMGLVISIFLLFSYQSVIESGITNIVSGIYAAGSLTILITNLKTLNDLYTGDNKSGKSDKSDIKEEEISDDIIKRSLKNHPHSLYRKIDFVETVRDNISYLLTVQTIIAIITSVILFITSIIAILYWLYGSDEFQSANYALIVMSSIGLYESIGFMICINLVIHSQPYKLKKNIINNHKDTNKAIEEGVKYDVKDEVSVADLEVTVAIMCQVEELTNLDKELFEKKVKDIKDDIKDSKVYFKEEVLMKQFFQEAATNFRKFGEILILSIFFPIVFIFGVVFFEGDFKLKRTNVDDLEIDIINHNIS</sequence>
<feature type="non-terminal residue" evidence="3">
    <location>
        <position position="730"/>
    </location>
</feature>
<feature type="transmembrane region" description="Helical" evidence="2">
    <location>
        <begin position="688"/>
        <end position="706"/>
    </location>
</feature>
<gene>
    <name evidence="3" type="ORF">DERYTH_LOCUS14412</name>
</gene>
<feature type="coiled-coil region" evidence="1">
    <location>
        <begin position="328"/>
        <end position="365"/>
    </location>
</feature>
<organism evidence="3 4">
    <name type="scientific">Dentiscutata erythropus</name>
    <dbReference type="NCBI Taxonomy" id="1348616"/>
    <lineage>
        <taxon>Eukaryota</taxon>
        <taxon>Fungi</taxon>
        <taxon>Fungi incertae sedis</taxon>
        <taxon>Mucoromycota</taxon>
        <taxon>Glomeromycotina</taxon>
        <taxon>Glomeromycetes</taxon>
        <taxon>Diversisporales</taxon>
        <taxon>Gigasporaceae</taxon>
        <taxon>Dentiscutata</taxon>
    </lineage>
</organism>
<dbReference type="OrthoDB" id="10621182at2759"/>
<reference evidence="3" key="1">
    <citation type="submission" date="2021-06" db="EMBL/GenBank/DDBJ databases">
        <authorList>
            <person name="Kallberg Y."/>
            <person name="Tangrot J."/>
            <person name="Rosling A."/>
        </authorList>
    </citation>
    <scope>NUCLEOTIDE SEQUENCE</scope>
    <source>
        <strain evidence="3">MA453B</strain>
    </source>
</reference>
<keyword evidence="4" id="KW-1185">Reference proteome</keyword>
<dbReference type="Proteomes" id="UP000789405">
    <property type="component" value="Unassembled WGS sequence"/>
</dbReference>
<feature type="coiled-coil region" evidence="1">
    <location>
        <begin position="85"/>
        <end position="119"/>
    </location>
</feature>
<keyword evidence="1" id="KW-0175">Coiled coil</keyword>
<dbReference type="EMBL" id="CAJVPY010010841">
    <property type="protein sequence ID" value="CAG8722203.1"/>
    <property type="molecule type" value="Genomic_DNA"/>
</dbReference>
<keyword evidence="2" id="KW-0472">Membrane</keyword>
<name>A0A9N9I642_9GLOM</name>
<feature type="transmembrane region" description="Helical" evidence="2">
    <location>
        <begin position="418"/>
        <end position="439"/>
    </location>
</feature>
<proteinExistence type="predicted"/>